<dbReference type="PANTHER" id="PTHR47331">
    <property type="entry name" value="PHD-TYPE DOMAIN-CONTAINING PROTEIN"/>
    <property type="match status" value="1"/>
</dbReference>
<dbReference type="EMBL" id="JAIZAY010000021">
    <property type="protein sequence ID" value="KAJ8021510.1"/>
    <property type="molecule type" value="Genomic_DNA"/>
</dbReference>
<sequence>MHKSSIIVAPPGDFSREDVYARQRWKRVQQLTNEFWTRWRREYLQTLQTRARSWTKEKLNLQVGDIVMLKEEEMVRGRWRLGRILETIPSKDNLVRKCLRKKNPTILERPIHKLVLLLSC</sequence>
<dbReference type="Pfam" id="PF18701">
    <property type="entry name" value="DUF5641"/>
    <property type="match status" value="1"/>
</dbReference>
<comment type="caution">
    <text evidence="2">The sequence shown here is derived from an EMBL/GenBank/DDBJ whole genome shotgun (WGS) entry which is preliminary data.</text>
</comment>
<name>A0A9Q0YHG5_HOLLE</name>
<keyword evidence="3" id="KW-1185">Reference proteome</keyword>
<reference evidence="2" key="1">
    <citation type="submission" date="2021-10" db="EMBL/GenBank/DDBJ databases">
        <title>Tropical sea cucumber genome reveals ecological adaptation and Cuvierian tubules defense mechanism.</title>
        <authorList>
            <person name="Chen T."/>
        </authorList>
    </citation>
    <scope>NUCLEOTIDE SEQUENCE</scope>
    <source>
        <strain evidence="2">Nanhai2018</strain>
        <tissue evidence="2">Muscle</tissue>
    </source>
</reference>
<dbReference type="OrthoDB" id="8046937at2759"/>
<gene>
    <name evidence="2" type="ORF">HOLleu_38743</name>
</gene>
<accession>A0A9Q0YHG5</accession>
<organism evidence="2 3">
    <name type="scientific">Holothuria leucospilota</name>
    <name type="common">Black long sea cucumber</name>
    <name type="synonym">Mertensiothuria leucospilota</name>
    <dbReference type="NCBI Taxonomy" id="206669"/>
    <lineage>
        <taxon>Eukaryota</taxon>
        <taxon>Metazoa</taxon>
        <taxon>Echinodermata</taxon>
        <taxon>Eleutherozoa</taxon>
        <taxon>Echinozoa</taxon>
        <taxon>Holothuroidea</taxon>
        <taxon>Aspidochirotacea</taxon>
        <taxon>Aspidochirotida</taxon>
        <taxon>Holothuriidae</taxon>
        <taxon>Holothuria</taxon>
    </lineage>
</organism>
<evidence type="ECO:0000313" key="3">
    <source>
        <dbReference type="Proteomes" id="UP001152320"/>
    </source>
</evidence>
<dbReference type="InterPro" id="IPR040676">
    <property type="entry name" value="DUF5641"/>
</dbReference>
<dbReference type="Proteomes" id="UP001152320">
    <property type="component" value="Chromosome 21"/>
</dbReference>
<proteinExistence type="predicted"/>
<dbReference type="PANTHER" id="PTHR47331:SF6">
    <property type="entry name" value="DOUBLECORTIN DOMAIN-CONTAINING PROTEIN"/>
    <property type="match status" value="1"/>
</dbReference>
<protein>
    <recommendedName>
        <fullName evidence="1">DUF5641 domain-containing protein</fullName>
    </recommendedName>
</protein>
<feature type="domain" description="DUF5641" evidence="1">
    <location>
        <begin position="23"/>
        <end position="117"/>
    </location>
</feature>
<dbReference type="AlphaFoldDB" id="A0A9Q0YHG5"/>
<evidence type="ECO:0000313" key="2">
    <source>
        <dbReference type="EMBL" id="KAJ8021510.1"/>
    </source>
</evidence>
<evidence type="ECO:0000259" key="1">
    <source>
        <dbReference type="Pfam" id="PF18701"/>
    </source>
</evidence>